<dbReference type="RefSeq" id="WP_205143959.1">
    <property type="nucleotide sequence ID" value="NZ_JAFBDN010000015.1"/>
</dbReference>
<dbReference type="Pfam" id="PF01381">
    <property type="entry name" value="HTH_3"/>
    <property type="match status" value="1"/>
</dbReference>
<proteinExistence type="predicted"/>
<protein>
    <submittedName>
        <fullName evidence="2">Helix-turn-helix transcriptional regulator</fullName>
    </submittedName>
</protein>
<dbReference type="Proteomes" id="UP001057481">
    <property type="component" value="Unassembled WGS sequence"/>
</dbReference>
<dbReference type="EMBL" id="JAGMVS010000075">
    <property type="protein sequence ID" value="MCM2438050.1"/>
    <property type="molecule type" value="Genomic_DNA"/>
</dbReference>
<dbReference type="InterPro" id="IPR001387">
    <property type="entry name" value="Cro/C1-type_HTH"/>
</dbReference>
<dbReference type="InterPro" id="IPR010982">
    <property type="entry name" value="Lambda_DNA-bd_dom_sf"/>
</dbReference>
<feature type="domain" description="HTH cro/C1-type" evidence="1">
    <location>
        <begin position="8"/>
        <end position="61"/>
    </location>
</feature>
<evidence type="ECO:0000259" key="1">
    <source>
        <dbReference type="PROSITE" id="PS50943"/>
    </source>
</evidence>
<name>A0ABT0VK67_9LACO</name>
<accession>A0ABT0VK67</accession>
<sequence length="305" mass="35324">MWIDGEKIRNKRLDLGLTQTELGSGICTQATISHIENRNHVPRVKTAQLVCKRLNLILDDNLLLKTNDDYHENITACFSLYLLRKPVKLRQKLEQIKYSKLKDPYLISQYYLMIAYLEYCTRKYEASYRATLLAQEQLSKHPHAYFELIVLVNLMVISSKKKDDKKVVTYGQLAYNLAIKLTPTSAHESTVLTNSLYDIAEVYQLWNYDNLALKIINLIIKNHRAYLLELSVYGKACIMKSYLAKSKQTAVNHLMMGCLIGVSSTNNQFKKNNKKIIEQLLNKEITLSELHDMLNEQKILFNSLK</sequence>
<dbReference type="InterPro" id="IPR011990">
    <property type="entry name" value="TPR-like_helical_dom_sf"/>
</dbReference>
<comment type="caution">
    <text evidence="2">The sequence shown here is derived from an EMBL/GenBank/DDBJ whole genome shotgun (WGS) entry which is preliminary data.</text>
</comment>
<keyword evidence="3" id="KW-1185">Reference proteome</keyword>
<evidence type="ECO:0000313" key="3">
    <source>
        <dbReference type="Proteomes" id="UP001057481"/>
    </source>
</evidence>
<dbReference type="CDD" id="cd00093">
    <property type="entry name" value="HTH_XRE"/>
    <property type="match status" value="1"/>
</dbReference>
<reference evidence="2" key="1">
    <citation type="submission" date="2021-04" db="EMBL/GenBank/DDBJ databases">
        <title>Taxonomic assessment of Weissella genus.</title>
        <authorList>
            <person name="Fanelli F."/>
            <person name="Chieffi D."/>
            <person name="Dell'Aquila A."/>
            <person name="Gyu-Sung C."/>
            <person name="Franz C.M.A.P."/>
            <person name="Fusco V."/>
        </authorList>
    </citation>
    <scope>NUCLEOTIDE SEQUENCE</scope>
    <source>
        <strain evidence="2">LMG 25373</strain>
    </source>
</reference>
<dbReference type="SMART" id="SM00530">
    <property type="entry name" value="HTH_XRE"/>
    <property type="match status" value="1"/>
</dbReference>
<dbReference type="SUPFAM" id="SSF47413">
    <property type="entry name" value="lambda repressor-like DNA-binding domains"/>
    <property type="match status" value="1"/>
</dbReference>
<organism evidence="2 3">
    <name type="scientific">Periweissella beninensis</name>
    <dbReference type="NCBI Taxonomy" id="504936"/>
    <lineage>
        <taxon>Bacteria</taxon>
        <taxon>Bacillati</taxon>
        <taxon>Bacillota</taxon>
        <taxon>Bacilli</taxon>
        <taxon>Lactobacillales</taxon>
        <taxon>Lactobacillaceae</taxon>
        <taxon>Periweissella</taxon>
    </lineage>
</organism>
<gene>
    <name evidence="2" type="ORF">KAK10_09085</name>
</gene>
<dbReference type="Gene3D" id="1.25.40.10">
    <property type="entry name" value="Tetratricopeptide repeat domain"/>
    <property type="match status" value="1"/>
</dbReference>
<dbReference type="PROSITE" id="PS50943">
    <property type="entry name" value="HTH_CROC1"/>
    <property type="match status" value="1"/>
</dbReference>
<evidence type="ECO:0000313" key="2">
    <source>
        <dbReference type="EMBL" id="MCM2438050.1"/>
    </source>
</evidence>